<keyword evidence="1" id="KW-1133">Transmembrane helix</keyword>
<comment type="caution">
    <text evidence="2">The sequence shown here is derived from an EMBL/GenBank/DDBJ whole genome shotgun (WGS) entry which is preliminary data.</text>
</comment>
<keyword evidence="1" id="KW-0472">Membrane</keyword>
<gene>
    <name evidence="2" type="ORF">A3C04_02550</name>
</gene>
<accession>A0A1G2R4Y5</accession>
<evidence type="ECO:0000256" key="1">
    <source>
        <dbReference type="SAM" id="Phobius"/>
    </source>
</evidence>
<keyword evidence="1" id="KW-0812">Transmembrane</keyword>
<dbReference type="Proteomes" id="UP000178092">
    <property type="component" value="Unassembled WGS sequence"/>
</dbReference>
<name>A0A1G2R4Y5_9BACT</name>
<protein>
    <submittedName>
        <fullName evidence="2">Uncharacterized protein</fullName>
    </submittedName>
</protein>
<proteinExistence type="predicted"/>
<dbReference type="EMBL" id="MHTV01000016">
    <property type="protein sequence ID" value="OHA67141.1"/>
    <property type="molecule type" value="Genomic_DNA"/>
</dbReference>
<feature type="transmembrane region" description="Helical" evidence="1">
    <location>
        <begin position="25"/>
        <end position="50"/>
    </location>
</feature>
<organism evidence="2 3">
    <name type="scientific">Candidatus Wildermuthbacteria bacterium RIFCSPHIGHO2_02_FULL_45_25</name>
    <dbReference type="NCBI Taxonomy" id="1802450"/>
    <lineage>
        <taxon>Bacteria</taxon>
        <taxon>Candidatus Wildermuthiibacteriota</taxon>
    </lineage>
</organism>
<evidence type="ECO:0000313" key="3">
    <source>
        <dbReference type="Proteomes" id="UP000178092"/>
    </source>
</evidence>
<evidence type="ECO:0000313" key="2">
    <source>
        <dbReference type="EMBL" id="OHA67141.1"/>
    </source>
</evidence>
<dbReference type="AlphaFoldDB" id="A0A1G2R4Y5"/>
<sequence length="74" mass="8077">MASAKGEESSSKERMDSLFSIPEGLFTALEIGAVLFFWGILFLPGISDFFKRRKARKAKSAHQGQGTLQEGAVV</sequence>
<reference evidence="2 3" key="1">
    <citation type="journal article" date="2016" name="Nat. Commun.">
        <title>Thousands of microbial genomes shed light on interconnected biogeochemical processes in an aquifer system.</title>
        <authorList>
            <person name="Anantharaman K."/>
            <person name="Brown C.T."/>
            <person name="Hug L.A."/>
            <person name="Sharon I."/>
            <person name="Castelle C.J."/>
            <person name="Probst A.J."/>
            <person name="Thomas B.C."/>
            <person name="Singh A."/>
            <person name="Wilkins M.J."/>
            <person name="Karaoz U."/>
            <person name="Brodie E.L."/>
            <person name="Williams K.H."/>
            <person name="Hubbard S.S."/>
            <person name="Banfield J.F."/>
        </authorList>
    </citation>
    <scope>NUCLEOTIDE SEQUENCE [LARGE SCALE GENOMIC DNA]</scope>
</reference>